<reference evidence="5 6" key="1">
    <citation type="submission" date="2016-10" db="EMBL/GenBank/DDBJ databases">
        <authorList>
            <person name="Varghese N."/>
            <person name="Submissions S."/>
        </authorList>
    </citation>
    <scope>NUCLEOTIDE SEQUENCE [LARGE SCALE GENOMIC DNA]</scope>
    <source>
        <strain evidence="5 6">DSM 13796</strain>
    </source>
</reference>
<dbReference type="InterPro" id="IPR029050">
    <property type="entry name" value="Immunoprotect_excell_Ig-like"/>
</dbReference>
<evidence type="ECO:0000256" key="3">
    <source>
        <dbReference type="SAM" id="SignalP"/>
    </source>
</evidence>
<evidence type="ECO:0000256" key="1">
    <source>
        <dbReference type="ARBA" id="ARBA00022729"/>
    </source>
</evidence>
<evidence type="ECO:0000313" key="5">
    <source>
        <dbReference type="EMBL" id="SFQ89048.1"/>
    </source>
</evidence>
<dbReference type="Proteomes" id="UP000182762">
    <property type="component" value="Unassembled WGS sequence"/>
</dbReference>
<accession>A0A1I6C797</accession>
<dbReference type="EMBL" id="FOXX01000031">
    <property type="protein sequence ID" value="SFQ89048.1"/>
    <property type="molecule type" value="Genomic_DNA"/>
</dbReference>
<name>A0A1I6C797_9BACI</name>
<feature type="chain" id="PRO_5045591553" description="DUF4352 domain-containing protein" evidence="3">
    <location>
        <begin position="18"/>
        <end position="406"/>
    </location>
</feature>
<dbReference type="Pfam" id="PF11611">
    <property type="entry name" value="DUF4352"/>
    <property type="match status" value="1"/>
</dbReference>
<dbReference type="GeneID" id="93713687"/>
<feature type="signal peptide" evidence="3">
    <location>
        <begin position="1"/>
        <end position="17"/>
    </location>
</feature>
<dbReference type="RefSeq" id="WP_061802927.1">
    <property type="nucleotide sequence ID" value="NZ_FOXX01000031.1"/>
</dbReference>
<organism evidence="5 6">
    <name type="scientific">Priestia endophytica DSM 13796</name>
    <dbReference type="NCBI Taxonomy" id="1121089"/>
    <lineage>
        <taxon>Bacteria</taxon>
        <taxon>Bacillati</taxon>
        <taxon>Bacillota</taxon>
        <taxon>Bacilli</taxon>
        <taxon>Bacillales</taxon>
        <taxon>Bacillaceae</taxon>
        <taxon>Priestia</taxon>
    </lineage>
</organism>
<sequence>MKKLYSLILIACLCVLAACGQETSKEESKADESNKKVEAETTKEKAEKEEPQEEKAQSEEKKASSDEPFNDKVQQEDIGERSVVFTKENLDLKHSFDGLNLNVEAIQTSIVKLDEERKEFHENQDEIGVISIKTSVENTSDKEIQYYPGSEKFMGEDGLGVIASMKYPGFIISEAMKPGEKAEGYYIFVVTKEAVEDWKSGTLTVPTPFSNNEPVGKEFVTPIPLNGESDSQSTSSSNEKTSSDQVFADGIIEDNLGKKEVLYTKTGLDTKQKTGDVEVTVKGIQTAKLTVNDVYKENFEQDNLNVVTLDLEATNTGKESVQFDLRSASLDVNGSTAYLPESQLSDTSLSDEVKPNEKINGYLVFLVDPHDYKNFKEMKYTVRGPQSLDFKERLGDKISLDIPFEQ</sequence>
<proteinExistence type="predicted"/>
<feature type="region of interest" description="Disordered" evidence="2">
    <location>
        <begin position="214"/>
        <end position="246"/>
    </location>
</feature>
<protein>
    <recommendedName>
        <fullName evidence="4">DUF4352 domain-containing protein</fullName>
    </recommendedName>
</protein>
<dbReference type="InterPro" id="IPR029051">
    <property type="entry name" value="DUF4352"/>
</dbReference>
<gene>
    <name evidence="5" type="ORF">SAMN02745910_05183</name>
</gene>
<keyword evidence="6" id="KW-1185">Reference proteome</keyword>
<dbReference type="Gene3D" id="2.60.40.4170">
    <property type="match status" value="1"/>
</dbReference>
<evidence type="ECO:0000259" key="4">
    <source>
        <dbReference type="Pfam" id="PF11611"/>
    </source>
</evidence>
<dbReference type="PROSITE" id="PS51257">
    <property type="entry name" value="PROKAR_LIPOPROTEIN"/>
    <property type="match status" value="1"/>
</dbReference>
<feature type="region of interest" description="Disordered" evidence="2">
    <location>
        <begin position="24"/>
        <end position="77"/>
    </location>
</feature>
<feature type="domain" description="DUF4352" evidence="4">
    <location>
        <begin position="271"/>
        <end position="380"/>
    </location>
</feature>
<dbReference type="Gene3D" id="2.60.40.1240">
    <property type="match status" value="1"/>
</dbReference>
<keyword evidence="1 3" id="KW-0732">Signal</keyword>
<feature type="compositionally biased region" description="Low complexity" evidence="2">
    <location>
        <begin position="228"/>
        <end position="245"/>
    </location>
</feature>
<evidence type="ECO:0000313" key="6">
    <source>
        <dbReference type="Proteomes" id="UP000182762"/>
    </source>
</evidence>
<comment type="caution">
    <text evidence="5">The sequence shown here is derived from an EMBL/GenBank/DDBJ whole genome shotgun (WGS) entry which is preliminary data.</text>
</comment>
<evidence type="ECO:0000256" key="2">
    <source>
        <dbReference type="SAM" id="MobiDB-lite"/>
    </source>
</evidence>